<evidence type="ECO:0000256" key="1">
    <source>
        <dbReference type="ARBA" id="ARBA00022553"/>
    </source>
</evidence>
<proteinExistence type="predicted"/>
<dbReference type="InterPro" id="IPR011006">
    <property type="entry name" value="CheY-like_superfamily"/>
</dbReference>
<dbReference type="AlphaFoldDB" id="A0A2T0KF40"/>
<dbReference type="Proteomes" id="UP000239415">
    <property type="component" value="Unassembled WGS sequence"/>
</dbReference>
<dbReference type="RefSeq" id="WP_106318480.1">
    <property type="nucleotide sequence ID" value="NZ_BOMO01000036.1"/>
</dbReference>
<dbReference type="PANTHER" id="PTHR44591:SF3">
    <property type="entry name" value="RESPONSE REGULATORY DOMAIN-CONTAINING PROTEIN"/>
    <property type="match status" value="1"/>
</dbReference>
<evidence type="ECO:0000313" key="4">
    <source>
        <dbReference type="EMBL" id="PRX21955.1"/>
    </source>
</evidence>
<keyword evidence="5" id="KW-1185">Reference proteome</keyword>
<name>A0A2T0KF40_9ACTN</name>
<dbReference type="SUPFAM" id="SSF52172">
    <property type="entry name" value="CheY-like"/>
    <property type="match status" value="1"/>
</dbReference>
<sequence length="119" mass="13226">MSTILVVDDEPDLRFLLRRILTRAGYQVTEAGNGAVALDEVRRFRPDLVVTDLMMPVMGGLELIERLRADPGTATIPILSVSSDWQLAVEADAALPKPYERAELLETTQRLLKGRHDGQ</sequence>
<accession>A0A2T0KF40</accession>
<dbReference type="SMART" id="SM00448">
    <property type="entry name" value="REC"/>
    <property type="match status" value="1"/>
</dbReference>
<evidence type="ECO:0000259" key="3">
    <source>
        <dbReference type="PROSITE" id="PS50110"/>
    </source>
</evidence>
<dbReference type="Pfam" id="PF00072">
    <property type="entry name" value="Response_reg"/>
    <property type="match status" value="1"/>
</dbReference>
<dbReference type="InterPro" id="IPR001789">
    <property type="entry name" value="Sig_transdc_resp-reg_receiver"/>
</dbReference>
<feature type="modified residue" description="4-aspartylphosphate" evidence="2">
    <location>
        <position position="52"/>
    </location>
</feature>
<evidence type="ECO:0000256" key="2">
    <source>
        <dbReference type="PROSITE-ProRule" id="PRU00169"/>
    </source>
</evidence>
<evidence type="ECO:0000313" key="5">
    <source>
        <dbReference type="Proteomes" id="UP000239415"/>
    </source>
</evidence>
<dbReference type="EMBL" id="PVMZ01000005">
    <property type="protein sequence ID" value="PRX21955.1"/>
    <property type="molecule type" value="Genomic_DNA"/>
</dbReference>
<dbReference type="OrthoDB" id="3197131at2"/>
<dbReference type="PROSITE" id="PS50110">
    <property type="entry name" value="RESPONSE_REGULATORY"/>
    <property type="match status" value="1"/>
</dbReference>
<feature type="domain" description="Response regulatory" evidence="3">
    <location>
        <begin position="3"/>
        <end position="112"/>
    </location>
</feature>
<keyword evidence="1 2" id="KW-0597">Phosphoprotein</keyword>
<dbReference type="PANTHER" id="PTHR44591">
    <property type="entry name" value="STRESS RESPONSE REGULATOR PROTEIN 1"/>
    <property type="match status" value="1"/>
</dbReference>
<dbReference type="InterPro" id="IPR050595">
    <property type="entry name" value="Bact_response_regulator"/>
</dbReference>
<organism evidence="4 5">
    <name type="scientific">Actinoplanes italicus</name>
    <dbReference type="NCBI Taxonomy" id="113567"/>
    <lineage>
        <taxon>Bacteria</taxon>
        <taxon>Bacillati</taxon>
        <taxon>Actinomycetota</taxon>
        <taxon>Actinomycetes</taxon>
        <taxon>Micromonosporales</taxon>
        <taxon>Micromonosporaceae</taxon>
        <taxon>Actinoplanes</taxon>
    </lineage>
</organism>
<comment type="caution">
    <text evidence="4">The sequence shown here is derived from an EMBL/GenBank/DDBJ whole genome shotgun (WGS) entry which is preliminary data.</text>
</comment>
<dbReference type="Gene3D" id="3.40.50.2300">
    <property type="match status" value="1"/>
</dbReference>
<reference evidence="4 5" key="1">
    <citation type="submission" date="2018-03" db="EMBL/GenBank/DDBJ databases">
        <title>Genomic Encyclopedia of Archaeal and Bacterial Type Strains, Phase II (KMG-II): from individual species to whole genera.</title>
        <authorList>
            <person name="Goeker M."/>
        </authorList>
    </citation>
    <scope>NUCLEOTIDE SEQUENCE [LARGE SCALE GENOMIC DNA]</scope>
    <source>
        <strain evidence="4 5">DSM 43146</strain>
    </source>
</reference>
<gene>
    <name evidence="4" type="ORF">CLV67_105132</name>
</gene>
<protein>
    <submittedName>
        <fullName evidence="4">Response regulator receiver domain-containing protein</fullName>
    </submittedName>
</protein>
<dbReference type="GO" id="GO:0000160">
    <property type="term" value="P:phosphorelay signal transduction system"/>
    <property type="evidence" value="ECO:0007669"/>
    <property type="project" value="InterPro"/>
</dbReference>